<dbReference type="PROSITE" id="PS00211">
    <property type="entry name" value="ABC_TRANSPORTER_1"/>
    <property type="match status" value="1"/>
</dbReference>
<keyword evidence="2" id="KW-0813">Transport</keyword>
<dbReference type="Gene3D" id="3.40.50.300">
    <property type="entry name" value="P-loop containing nucleotide triphosphate hydrolases"/>
    <property type="match status" value="1"/>
</dbReference>
<dbReference type="Pfam" id="PF00005">
    <property type="entry name" value="ABC_tran"/>
    <property type="match status" value="1"/>
</dbReference>
<evidence type="ECO:0000256" key="4">
    <source>
        <dbReference type="ARBA" id="ARBA00022840"/>
    </source>
</evidence>
<comment type="similarity">
    <text evidence="1">Belongs to the ABC transporter superfamily.</text>
</comment>
<dbReference type="SUPFAM" id="SSF52540">
    <property type="entry name" value="P-loop containing nucleoside triphosphate hydrolases"/>
    <property type="match status" value="1"/>
</dbReference>
<dbReference type="GO" id="GO:0005524">
    <property type="term" value="F:ATP binding"/>
    <property type="evidence" value="ECO:0007669"/>
    <property type="project" value="UniProtKB-KW"/>
</dbReference>
<dbReference type="InterPro" id="IPR003439">
    <property type="entry name" value="ABC_transporter-like_ATP-bd"/>
</dbReference>
<dbReference type="GO" id="GO:0015807">
    <property type="term" value="P:L-amino acid transport"/>
    <property type="evidence" value="ECO:0007669"/>
    <property type="project" value="TreeGrafter"/>
</dbReference>
<accession>A0AB39MR39</accession>
<dbReference type="RefSeq" id="WP_369268713.1">
    <property type="nucleotide sequence ID" value="NZ_CP163432.1"/>
</dbReference>
<keyword evidence="3" id="KW-0547">Nucleotide-binding</keyword>
<name>A0AB39MR39_9ACTN</name>
<dbReference type="PANTHER" id="PTHR43820:SF4">
    <property type="entry name" value="HIGH-AFFINITY BRANCHED-CHAIN AMINO ACID TRANSPORT ATP-BINDING PROTEIN LIVF"/>
    <property type="match status" value="1"/>
</dbReference>
<dbReference type="InterPro" id="IPR017871">
    <property type="entry name" value="ABC_transporter-like_CS"/>
</dbReference>
<dbReference type="InterPro" id="IPR027417">
    <property type="entry name" value="P-loop_NTPase"/>
</dbReference>
<sequence length="297" mass="30904">MSPPETEVESEAETEAGTLRVSDLHVSYGRSVQALHGVSLTVPQGRIVAVLGSNGAGKSTLLRAVSGTLALHRGTVERGTVHFDGARLSGDAARSVAAGVVQVPEGRRIFGALSVEDNLRAGFLGSASRSRAELRAARERVFAQFPVLAERRRQAAGLMSGGEQQMLAMGRALMAAPRLLLLDEPSLGLAPLMVQRIAEIIREINARGTSILLVEQNAAMALELSDRASVLDVGQVRLEGASADLAAADEVRRLYLGETYETGCGAPDAGGDASCATAASAPSVTGPGLTELGRWNG</sequence>
<reference evidence="7" key="1">
    <citation type="submission" date="2024-07" db="EMBL/GenBank/DDBJ databases">
        <authorList>
            <person name="Yu S.T."/>
        </authorList>
    </citation>
    <scope>NUCLEOTIDE SEQUENCE</scope>
    <source>
        <strain evidence="7">R11</strain>
    </source>
</reference>
<evidence type="ECO:0000259" key="6">
    <source>
        <dbReference type="PROSITE" id="PS50893"/>
    </source>
</evidence>
<keyword evidence="5" id="KW-0029">Amino-acid transport</keyword>
<feature type="domain" description="ABC transporter" evidence="6">
    <location>
        <begin position="19"/>
        <end position="258"/>
    </location>
</feature>
<dbReference type="CDD" id="cd03224">
    <property type="entry name" value="ABC_TM1139_LivF_branched"/>
    <property type="match status" value="1"/>
</dbReference>
<dbReference type="SMART" id="SM00382">
    <property type="entry name" value="AAA"/>
    <property type="match status" value="1"/>
</dbReference>
<dbReference type="GO" id="GO:0015658">
    <property type="term" value="F:branched-chain amino acid transmembrane transporter activity"/>
    <property type="evidence" value="ECO:0007669"/>
    <property type="project" value="TreeGrafter"/>
</dbReference>
<dbReference type="InterPro" id="IPR003593">
    <property type="entry name" value="AAA+_ATPase"/>
</dbReference>
<evidence type="ECO:0000256" key="2">
    <source>
        <dbReference type="ARBA" id="ARBA00022448"/>
    </source>
</evidence>
<dbReference type="EMBL" id="CP163432">
    <property type="protein sequence ID" value="XDQ08255.1"/>
    <property type="molecule type" value="Genomic_DNA"/>
</dbReference>
<evidence type="ECO:0000256" key="1">
    <source>
        <dbReference type="ARBA" id="ARBA00005417"/>
    </source>
</evidence>
<organism evidence="7">
    <name type="scientific">Streptomyces sp. R11</name>
    <dbReference type="NCBI Taxonomy" id="3238625"/>
    <lineage>
        <taxon>Bacteria</taxon>
        <taxon>Bacillati</taxon>
        <taxon>Actinomycetota</taxon>
        <taxon>Actinomycetes</taxon>
        <taxon>Kitasatosporales</taxon>
        <taxon>Streptomycetaceae</taxon>
        <taxon>Streptomyces</taxon>
    </lineage>
</organism>
<dbReference type="InterPro" id="IPR052156">
    <property type="entry name" value="BCAA_Transport_ATP-bd_LivF"/>
</dbReference>
<evidence type="ECO:0000256" key="5">
    <source>
        <dbReference type="ARBA" id="ARBA00022970"/>
    </source>
</evidence>
<protein>
    <submittedName>
        <fullName evidence="7">ABC transporter ATP-binding protein</fullName>
    </submittedName>
</protein>
<dbReference type="PROSITE" id="PS50893">
    <property type="entry name" value="ABC_TRANSPORTER_2"/>
    <property type="match status" value="1"/>
</dbReference>
<dbReference type="PANTHER" id="PTHR43820">
    <property type="entry name" value="HIGH-AFFINITY BRANCHED-CHAIN AMINO ACID TRANSPORT ATP-BINDING PROTEIN LIVF"/>
    <property type="match status" value="1"/>
</dbReference>
<dbReference type="GO" id="GO:0016887">
    <property type="term" value="F:ATP hydrolysis activity"/>
    <property type="evidence" value="ECO:0007669"/>
    <property type="project" value="InterPro"/>
</dbReference>
<gene>
    <name evidence="7" type="ORF">AB5J55_00530</name>
</gene>
<keyword evidence="4 7" id="KW-0067">ATP-binding</keyword>
<evidence type="ECO:0000313" key="7">
    <source>
        <dbReference type="EMBL" id="XDQ08255.1"/>
    </source>
</evidence>
<evidence type="ECO:0000256" key="3">
    <source>
        <dbReference type="ARBA" id="ARBA00022741"/>
    </source>
</evidence>
<dbReference type="AlphaFoldDB" id="A0AB39MR39"/>
<proteinExistence type="inferred from homology"/>